<keyword evidence="1" id="KW-0812">Transmembrane</keyword>
<dbReference type="EMBL" id="VSSQ01010551">
    <property type="protein sequence ID" value="MPM44626.1"/>
    <property type="molecule type" value="Genomic_DNA"/>
</dbReference>
<feature type="domain" description="Chlorhexidine efflux transporter" evidence="2">
    <location>
        <begin position="26"/>
        <end position="87"/>
    </location>
</feature>
<feature type="transmembrane region" description="Helical" evidence="1">
    <location>
        <begin position="102"/>
        <end position="122"/>
    </location>
</feature>
<organism evidence="3">
    <name type="scientific">bioreactor metagenome</name>
    <dbReference type="NCBI Taxonomy" id="1076179"/>
    <lineage>
        <taxon>unclassified sequences</taxon>
        <taxon>metagenomes</taxon>
        <taxon>ecological metagenomes</taxon>
    </lineage>
</organism>
<sequence>MSQTTVTTTTAAAIPTTATHATGLQGPWRRVIYVGLYETIAIIVSSGLFMALGQNAGHSGAMAIAASTIAILWNVTFNTLFEKWEARQTVKGRSIARRVVHAIGFEGGLALVLIPLMAWWFGVSLWEATVMEAGLLVFFLVYTYVFNWSFDRVFGLPASAQG</sequence>
<name>A0A644ZV88_9ZZZZ</name>
<dbReference type="Pfam" id="PF05232">
    <property type="entry name" value="BTP"/>
    <property type="match status" value="2"/>
</dbReference>
<keyword evidence="1" id="KW-0472">Membrane</keyword>
<proteinExistence type="predicted"/>
<feature type="transmembrane region" description="Helical" evidence="1">
    <location>
        <begin position="31"/>
        <end position="53"/>
    </location>
</feature>
<accession>A0A644ZV88</accession>
<evidence type="ECO:0000313" key="3">
    <source>
        <dbReference type="EMBL" id="MPM44626.1"/>
    </source>
</evidence>
<feature type="transmembrane region" description="Helical" evidence="1">
    <location>
        <begin position="59"/>
        <end position="81"/>
    </location>
</feature>
<evidence type="ECO:0000259" key="2">
    <source>
        <dbReference type="Pfam" id="PF05232"/>
    </source>
</evidence>
<feature type="domain" description="Chlorhexidine efflux transporter" evidence="2">
    <location>
        <begin position="93"/>
        <end position="155"/>
    </location>
</feature>
<keyword evidence="1" id="KW-1133">Transmembrane helix</keyword>
<evidence type="ECO:0000256" key="1">
    <source>
        <dbReference type="SAM" id="Phobius"/>
    </source>
</evidence>
<dbReference type="InterPro" id="IPR058208">
    <property type="entry name" value="PACE"/>
</dbReference>
<reference evidence="3" key="1">
    <citation type="submission" date="2019-08" db="EMBL/GenBank/DDBJ databases">
        <authorList>
            <person name="Kucharzyk K."/>
            <person name="Murdoch R.W."/>
            <person name="Higgins S."/>
            <person name="Loffler F."/>
        </authorList>
    </citation>
    <scope>NUCLEOTIDE SEQUENCE</scope>
</reference>
<gene>
    <name evidence="3" type="ORF">SDC9_91305</name>
</gene>
<dbReference type="NCBIfam" id="NF033664">
    <property type="entry name" value="PACE_transport"/>
    <property type="match status" value="1"/>
</dbReference>
<dbReference type="InterPro" id="IPR007896">
    <property type="entry name" value="BTP_bacteria"/>
</dbReference>
<comment type="caution">
    <text evidence="3">The sequence shown here is derived from an EMBL/GenBank/DDBJ whole genome shotgun (WGS) entry which is preliminary data.</text>
</comment>
<protein>
    <recommendedName>
        <fullName evidence="2">Chlorhexidine efflux transporter domain-containing protein</fullName>
    </recommendedName>
</protein>
<feature type="transmembrane region" description="Helical" evidence="1">
    <location>
        <begin position="128"/>
        <end position="146"/>
    </location>
</feature>
<dbReference type="AlphaFoldDB" id="A0A644ZV88"/>